<dbReference type="SUPFAM" id="SSF161098">
    <property type="entry name" value="MetI-like"/>
    <property type="match status" value="2"/>
</dbReference>
<evidence type="ECO:0000313" key="9">
    <source>
        <dbReference type="EMBL" id="GLQ35294.1"/>
    </source>
</evidence>
<gene>
    <name evidence="9" type="primary">thiP</name>
    <name evidence="9" type="ORF">GCM10007939_15770</name>
</gene>
<feature type="transmembrane region" description="Helical" evidence="7">
    <location>
        <begin position="374"/>
        <end position="394"/>
    </location>
</feature>
<feature type="transmembrane region" description="Helical" evidence="7">
    <location>
        <begin position="283"/>
        <end position="307"/>
    </location>
</feature>
<evidence type="ECO:0000256" key="2">
    <source>
        <dbReference type="ARBA" id="ARBA00022448"/>
    </source>
</evidence>
<dbReference type="PROSITE" id="PS50928">
    <property type="entry name" value="ABC_TM1"/>
    <property type="match status" value="2"/>
</dbReference>
<comment type="caution">
    <text evidence="9">The sequence shown here is derived from an EMBL/GenBank/DDBJ whole genome shotgun (WGS) entry which is preliminary data.</text>
</comment>
<evidence type="ECO:0000256" key="5">
    <source>
        <dbReference type="ARBA" id="ARBA00022989"/>
    </source>
</evidence>
<feature type="transmembrane region" description="Helical" evidence="7">
    <location>
        <begin position="313"/>
        <end position="335"/>
    </location>
</feature>
<feature type="transmembrane region" description="Helical" evidence="7">
    <location>
        <begin position="203"/>
        <end position="225"/>
    </location>
</feature>
<comment type="subcellular location">
    <subcellularLocation>
        <location evidence="1">Cell membrane</location>
        <topology evidence="1">Multi-pass membrane protein</topology>
    </subcellularLocation>
</comment>
<evidence type="ECO:0000256" key="3">
    <source>
        <dbReference type="ARBA" id="ARBA00022475"/>
    </source>
</evidence>
<keyword evidence="4 7" id="KW-0812">Transmembrane</keyword>
<evidence type="ECO:0000259" key="8">
    <source>
        <dbReference type="PROSITE" id="PS50928"/>
    </source>
</evidence>
<keyword evidence="3" id="KW-1003">Cell membrane</keyword>
<name>A0ABQ5VVU3_9RHOB</name>
<dbReference type="InterPro" id="IPR035906">
    <property type="entry name" value="MetI-like_sf"/>
</dbReference>
<sequence length="446" mass="48790">MGRSFILTLLGAPFILPSIVAVLGLIAVWGRAGYINSFLEAISQDRIDIYGFGGVVLAHIFFNIPLATRLILQGWMSIPAEHFRVAAQLGMSTSDISTRLERPMLRAVIPGAFLLIFLLCISSFAVALALGGGPMATTIELAIYNALRFEFDLSKASQLALIQFGICAFIGTIAMFISQPMKFSQGLDRAPERWDSKALRYRIFDFSVLFLVCGFLFLPLLTIFLRGIGPAFSLPFQVWGAAVNSVLVAVFSALIAVGMALAMSMLIIRIAQKKRRISRIMEVIGFLTLATSPFVIGTGLFVITFPFISPFSIALPVTALVNAAMALPFCLRVVLPAMIRAEDHYGRLADSLGMQTWARFRLAIWPRLRRPTGFAAGLAAALSMGDLGVITLFAPPELETLPLVMYRLMSNYQLSSAAGVALLLILLSITLFWIFDQGGRVEHNIR</sequence>
<evidence type="ECO:0000256" key="7">
    <source>
        <dbReference type="SAM" id="Phobius"/>
    </source>
</evidence>
<keyword evidence="2" id="KW-0813">Transport</keyword>
<dbReference type="InterPro" id="IPR000515">
    <property type="entry name" value="MetI-like"/>
</dbReference>
<keyword evidence="5 7" id="KW-1133">Transmembrane helix</keyword>
<evidence type="ECO:0000256" key="4">
    <source>
        <dbReference type="ARBA" id="ARBA00022692"/>
    </source>
</evidence>
<feature type="transmembrane region" description="Helical" evidence="7">
    <location>
        <begin position="7"/>
        <end position="29"/>
    </location>
</feature>
<feature type="transmembrane region" description="Helical" evidence="7">
    <location>
        <begin position="156"/>
        <end position="177"/>
    </location>
</feature>
<keyword evidence="6 7" id="KW-0472">Membrane</keyword>
<proteinExistence type="predicted"/>
<dbReference type="PANTHER" id="PTHR30183:SF9">
    <property type="entry name" value="THIAMINE TRANSPORT SYSTEM PERMEASE PROTEIN THIP"/>
    <property type="match status" value="1"/>
</dbReference>
<feature type="transmembrane region" description="Helical" evidence="7">
    <location>
        <begin position="245"/>
        <end position="271"/>
    </location>
</feature>
<feature type="transmembrane region" description="Helical" evidence="7">
    <location>
        <begin position="414"/>
        <end position="435"/>
    </location>
</feature>
<dbReference type="Gene3D" id="1.10.3720.10">
    <property type="entry name" value="MetI-like"/>
    <property type="match status" value="2"/>
</dbReference>
<accession>A0ABQ5VVU3</accession>
<dbReference type="EMBL" id="BSNN01000004">
    <property type="protein sequence ID" value="GLQ35294.1"/>
    <property type="molecule type" value="Genomic_DNA"/>
</dbReference>
<reference evidence="10" key="1">
    <citation type="journal article" date="2019" name="Int. J. Syst. Evol. Microbiol.">
        <title>The Global Catalogue of Microorganisms (GCM) 10K type strain sequencing project: providing services to taxonomists for standard genome sequencing and annotation.</title>
        <authorList>
            <consortium name="The Broad Institute Genomics Platform"/>
            <consortium name="The Broad Institute Genome Sequencing Center for Infectious Disease"/>
            <person name="Wu L."/>
            <person name="Ma J."/>
        </authorList>
    </citation>
    <scope>NUCLEOTIDE SEQUENCE [LARGE SCALE GENOMIC DNA]</scope>
    <source>
        <strain evidence="10">NBRC 110140</strain>
    </source>
</reference>
<organism evidence="9 10">
    <name type="scientific">Amylibacter marinus</name>
    <dbReference type="NCBI Taxonomy" id="1475483"/>
    <lineage>
        <taxon>Bacteria</taxon>
        <taxon>Pseudomonadati</taxon>
        <taxon>Pseudomonadota</taxon>
        <taxon>Alphaproteobacteria</taxon>
        <taxon>Rhodobacterales</taxon>
        <taxon>Paracoccaceae</taxon>
        <taxon>Amylibacter</taxon>
    </lineage>
</organism>
<dbReference type="Proteomes" id="UP001156694">
    <property type="component" value="Unassembled WGS sequence"/>
</dbReference>
<feature type="transmembrane region" description="Helical" evidence="7">
    <location>
        <begin position="112"/>
        <end position="136"/>
    </location>
</feature>
<feature type="domain" description="ABC transmembrane type-1" evidence="8">
    <location>
        <begin position="1"/>
        <end position="174"/>
    </location>
</feature>
<protein>
    <submittedName>
        <fullName evidence="9">Thiamine/thiamine pyrophosphate ABC transporter permease ThiP</fullName>
    </submittedName>
</protein>
<feature type="transmembrane region" description="Helical" evidence="7">
    <location>
        <begin position="49"/>
        <end position="72"/>
    </location>
</feature>
<evidence type="ECO:0000313" key="10">
    <source>
        <dbReference type="Proteomes" id="UP001156694"/>
    </source>
</evidence>
<evidence type="ECO:0000256" key="1">
    <source>
        <dbReference type="ARBA" id="ARBA00004651"/>
    </source>
</evidence>
<dbReference type="CDD" id="cd06261">
    <property type="entry name" value="TM_PBP2"/>
    <property type="match status" value="2"/>
</dbReference>
<feature type="domain" description="ABC transmembrane type-1" evidence="8">
    <location>
        <begin position="242"/>
        <end position="435"/>
    </location>
</feature>
<evidence type="ECO:0000256" key="6">
    <source>
        <dbReference type="ARBA" id="ARBA00023136"/>
    </source>
</evidence>
<keyword evidence="10" id="KW-1185">Reference proteome</keyword>
<dbReference type="PANTHER" id="PTHR30183">
    <property type="entry name" value="MOLYBDENUM TRANSPORT SYSTEM PERMEASE PROTEIN MODB"/>
    <property type="match status" value="1"/>
</dbReference>